<comment type="caution">
    <text evidence="4">The sequence shown here is derived from an EMBL/GenBank/DDBJ whole genome shotgun (WGS) entry which is preliminary data.</text>
</comment>
<dbReference type="InterPro" id="IPR050490">
    <property type="entry name" value="Bact_solute-bd_prot1"/>
</dbReference>
<sequence length="441" mass="46624">MRSRALTSFAALLGTLTLASCSGGGGGPAADAPKADLTATTEFSGTLSILTKFAGEPLQPYFEDIAAAYQKQHPGVQVELIQETDQSIKDKTKTLTASNALPDIFFTWSGNWAENFVRGGRAADLSAVIGPDTEWGRTFSPGSLSAFSYDGKYYGIPLYGNGKFMGYNKAAFAKAGVKVPTTFEEMLGSCAALREAGYEPVAFGNKDGWPALHYLQQLFAYNVPAETLQADFSPRTAKLDHPGYVAALTQFKKLVDTCTDTGKGTNGVLYSSAQQALHDGKAAMYYQEVLEFDNATDDDGLKPDDFGIFPLPVPQGAAGDTETIEGAPEGYLVNARSPRAALAVDFMKFVTSMDNAETLSAPPYGQPSTVVGAVTAETSSKAVYEGMELVNKAPRLAGWLDTVTVPEVADAWLAGGEALISGGSTPEQVLASVREASESAK</sequence>
<evidence type="ECO:0000256" key="2">
    <source>
        <dbReference type="ARBA" id="ARBA00022448"/>
    </source>
</evidence>
<dbReference type="Gene3D" id="3.40.190.10">
    <property type="entry name" value="Periplasmic binding protein-like II"/>
    <property type="match status" value="2"/>
</dbReference>
<protein>
    <submittedName>
        <fullName evidence="4">Extracellular solute-binding protein</fullName>
    </submittedName>
</protein>
<gene>
    <name evidence="4" type="ORF">FH608_030730</name>
</gene>
<name>A0A5C4W268_9ACTN</name>
<dbReference type="Pfam" id="PF01547">
    <property type="entry name" value="SBP_bac_1"/>
    <property type="match status" value="1"/>
</dbReference>
<dbReference type="PANTHER" id="PTHR43649">
    <property type="entry name" value="ARABINOSE-BINDING PROTEIN-RELATED"/>
    <property type="match status" value="1"/>
</dbReference>
<organism evidence="4 5">
    <name type="scientific">Nonomuraea phyllanthi</name>
    <dbReference type="NCBI Taxonomy" id="2219224"/>
    <lineage>
        <taxon>Bacteria</taxon>
        <taxon>Bacillati</taxon>
        <taxon>Actinomycetota</taxon>
        <taxon>Actinomycetes</taxon>
        <taxon>Streptosporangiales</taxon>
        <taxon>Streptosporangiaceae</taxon>
        <taxon>Nonomuraea</taxon>
    </lineage>
</organism>
<dbReference type="RefSeq" id="WP_139634126.1">
    <property type="nucleotide sequence ID" value="NZ_VDLX02000012.1"/>
</dbReference>
<keyword evidence="2" id="KW-0813">Transport</keyword>
<dbReference type="AlphaFoldDB" id="A0A5C4W268"/>
<evidence type="ECO:0000256" key="1">
    <source>
        <dbReference type="ARBA" id="ARBA00008520"/>
    </source>
</evidence>
<evidence type="ECO:0000256" key="3">
    <source>
        <dbReference type="SAM" id="SignalP"/>
    </source>
</evidence>
<dbReference type="EMBL" id="VDLX02000012">
    <property type="protein sequence ID" value="KAB8191625.1"/>
    <property type="molecule type" value="Genomic_DNA"/>
</dbReference>
<dbReference type="Proteomes" id="UP000312512">
    <property type="component" value="Unassembled WGS sequence"/>
</dbReference>
<dbReference type="SUPFAM" id="SSF53850">
    <property type="entry name" value="Periplasmic binding protein-like II"/>
    <property type="match status" value="1"/>
</dbReference>
<evidence type="ECO:0000313" key="4">
    <source>
        <dbReference type="EMBL" id="KAB8191625.1"/>
    </source>
</evidence>
<feature type="signal peptide" evidence="3">
    <location>
        <begin position="1"/>
        <end position="19"/>
    </location>
</feature>
<dbReference type="PANTHER" id="PTHR43649:SF29">
    <property type="entry name" value="OSMOPROTECTIVE COMPOUNDS-BINDING PROTEIN GGTB"/>
    <property type="match status" value="1"/>
</dbReference>
<evidence type="ECO:0000313" key="5">
    <source>
        <dbReference type="Proteomes" id="UP000312512"/>
    </source>
</evidence>
<keyword evidence="3" id="KW-0732">Signal</keyword>
<accession>A0A5C4W268</accession>
<comment type="similarity">
    <text evidence="1">Belongs to the bacterial solute-binding protein 1 family.</text>
</comment>
<proteinExistence type="inferred from homology"/>
<keyword evidence="5" id="KW-1185">Reference proteome</keyword>
<dbReference type="InterPro" id="IPR006059">
    <property type="entry name" value="SBP"/>
</dbReference>
<dbReference type="OrthoDB" id="3256840at2"/>
<dbReference type="PROSITE" id="PS51257">
    <property type="entry name" value="PROKAR_LIPOPROTEIN"/>
    <property type="match status" value="1"/>
</dbReference>
<reference evidence="4 5" key="1">
    <citation type="submission" date="2019-10" db="EMBL/GenBank/DDBJ databases">
        <title>Nonomuraea sp. nov., isolated from Phyllanthus amarus.</title>
        <authorList>
            <person name="Klykleung N."/>
            <person name="Tanasupawat S."/>
        </authorList>
    </citation>
    <scope>NUCLEOTIDE SEQUENCE [LARGE SCALE GENOMIC DNA]</scope>
    <source>
        <strain evidence="4 5">PA1-10</strain>
    </source>
</reference>
<feature type="chain" id="PRO_5039475591" evidence="3">
    <location>
        <begin position="20"/>
        <end position="441"/>
    </location>
</feature>